<dbReference type="RefSeq" id="WP_308955842.1">
    <property type="nucleotide sequence ID" value="NZ_JAVICY010000010.1"/>
</dbReference>
<feature type="transmembrane region" description="Helical" evidence="1">
    <location>
        <begin position="262"/>
        <end position="281"/>
    </location>
</feature>
<feature type="transmembrane region" description="Helical" evidence="1">
    <location>
        <begin position="143"/>
        <end position="162"/>
    </location>
</feature>
<keyword evidence="1" id="KW-1133">Transmembrane helix</keyword>
<keyword evidence="1" id="KW-0472">Membrane</keyword>
<feature type="transmembrane region" description="Helical" evidence="1">
    <location>
        <begin position="293"/>
        <end position="311"/>
    </location>
</feature>
<reference evidence="2" key="1">
    <citation type="submission" date="2023-08" db="EMBL/GenBank/DDBJ databases">
        <title>Emergence of clinically-relevant ST2 carbapenem-resistant Acinetobacter baumannii strains in hospital sewages in Zhejiang, East of China.</title>
        <authorList>
            <person name="Kaichao C."/>
            <person name="Zhang R."/>
        </authorList>
    </citation>
    <scope>NUCLEOTIDE SEQUENCE</scope>
    <source>
        <strain evidence="2">M-SY-60</strain>
    </source>
</reference>
<organism evidence="2 3">
    <name type="scientific">Acinetobacter gerneri</name>
    <dbReference type="NCBI Taxonomy" id="202952"/>
    <lineage>
        <taxon>Bacteria</taxon>
        <taxon>Pseudomonadati</taxon>
        <taxon>Pseudomonadota</taxon>
        <taxon>Gammaproteobacteria</taxon>
        <taxon>Moraxellales</taxon>
        <taxon>Moraxellaceae</taxon>
        <taxon>Acinetobacter</taxon>
    </lineage>
</organism>
<feature type="transmembrane region" description="Helical" evidence="1">
    <location>
        <begin position="228"/>
        <end position="250"/>
    </location>
</feature>
<feature type="transmembrane region" description="Helical" evidence="1">
    <location>
        <begin position="198"/>
        <end position="216"/>
    </location>
</feature>
<feature type="transmembrane region" description="Helical" evidence="1">
    <location>
        <begin position="49"/>
        <end position="67"/>
    </location>
</feature>
<dbReference type="AlphaFoldDB" id="A0AAW8JI57"/>
<accession>A0AAW8JI57</accession>
<protein>
    <submittedName>
        <fullName evidence="2">DUF2157 domain-containing protein</fullName>
    </submittedName>
</protein>
<feature type="transmembrane region" description="Helical" evidence="1">
    <location>
        <begin position="113"/>
        <end position="137"/>
    </location>
</feature>
<evidence type="ECO:0000313" key="3">
    <source>
        <dbReference type="Proteomes" id="UP001243195"/>
    </source>
</evidence>
<comment type="caution">
    <text evidence="2">The sequence shown here is derived from an EMBL/GenBank/DDBJ whole genome shotgun (WGS) entry which is preliminary data.</text>
</comment>
<evidence type="ECO:0000256" key="1">
    <source>
        <dbReference type="SAM" id="Phobius"/>
    </source>
</evidence>
<dbReference type="EMBL" id="JAVIDA010000009">
    <property type="protein sequence ID" value="MDQ9071484.1"/>
    <property type="molecule type" value="Genomic_DNA"/>
</dbReference>
<evidence type="ECO:0000313" key="2">
    <source>
        <dbReference type="EMBL" id="MDQ9071484.1"/>
    </source>
</evidence>
<feature type="transmembrane region" description="Helical" evidence="1">
    <location>
        <begin position="79"/>
        <end position="101"/>
    </location>
</feature>
<dbReference type="Proteomes" id="UP001243195">
    <property type="component" value="Unassembled WGS sequence"/>
</dbReference>
<gene>
    <name evidence="2" type="ORF">RFH51_08450</name>
</gene>
<proteinExistence type="predicted"/>
<feature type="transmembrane region" description="Helical" evidence="1">
    <location>
        <begin position="167"/>
        <end position="186"/>
    </location>
</feature>
<name>A0AAW8JI57_9GAMM</name>
<keyword evidence="1" id="KW-0812">Transmembrane</keyword>
<feature type="transmembrane region" description="Helical" evidence="1">
    <location>
        <begin position="317"/>
        <end position="334"/>
    </location>
</feature>
<sequence>MQFNKKQGLFLTKTIQDWQAQGIISPETANTLSSSFKIRPFDWARLAKYSFWISIICAVIAVAAILLDEMLMELLQRLFHSSELVPCIIFSILSVVTYILAFKRRKKFPEKTFSNEAIIFIGVLFTAAAVAFFGKFIDTGSGHYSLLFLLSTVIYAVIAFCFPSRLVWIFCLLSLGAWFGTETGYMSGSGAYFLGMNYPLRFILFGSVLVALSFAFKPRAFLNEFSHSTYVIGLLYLFIALWILSIFGNYSDLNTWREVPQYQLALWGILFAAVALLTIFYGLKYDDATSRGFGITFLFINLYTRYFEYFWDHTHKTIFFIILAVSFWLIGRYAEKIWNLEFSSLENIKQK</sequence>